<accession>A0A8S4QZ45</accession>
<dbReference type="AlphaFoldDB" id="A0A8S4QZ45"/>
<dbReference type="Gene3D" id="3.90.660.10">
    <property type="match status" value="1"/>
</dbReference>
<evidence type="ECO:0000256" key="1">
    <source>
        <dbReference type="ARBA" id="ARBA00004362"/>
    </source>
</evidence>
<dbReference type="SUPFAM" id="SSF54373">
    <property type="entry name" value="FAD-linked reductases, C-terminal domain"/>
    <property type="match status" value="1"/>
</dbReference>
<dbReference type="OrthoDB" id="7777654at2759"/>
<gene>
    <name evidence="6" type="primary">jg13769</name>
    <name evidence="6" type="ORF">PAEG_LOCUS8082</name>
</gene>
<comment type="caution">
    <text evidence="6">The sequence shown here is derived from an EMBL/GenBank/DDBJ whole genome shotgun (WGS) entry which is preliminary data.</text>
</comment>
<dbReference type="EMBL" id="CAKXAJ010023469">
    <property type="protein sequence ID" value="CAH2227838.1"/>
    <property type="molecule type" value="Genomic_DNA"/>
</dbReference>
<dbReference type="InterPro" id="IPR002937">
    <property type="entry name" value="Amino_oxidase"/>
</dbReference>
<proteinExistence type="inferred from homology"/>
<keyword evidence="7" id="KW-1185">Reference proteome</keyword>
<dbReference type="GO" id="GO:0005741">
    <property type="term" value="C:mitochondrial outer membrane"/>
    <property type="evidence" value="ECO:0007669"/>
    <property type="project" value="UniProtKB-SubCell"/>
</dbReference>
<dbReference type="PANTHER" id="PTHR43563:SF1">
    <property type="entry name" value="AMINE OXIDASE [FLAVIN-CONTAINING] B"/>
    <property type="match status" value="1"/>
</dbReference>
<evidence type="ECO:0000256" key="3">
    <source>
        <dbReference type="ARBA" id="ARBA00012804"/>
    </source>
</evidence>
<reference evidence="6" key="1">
    <citation type="submission" date="2022-03" db="EMBL/GenBank/DDBJ databases">
        <authorList>
            <person name="Lindestad O."/>
        </authorList>
    </citation>
    <scope>NUCLEOTIDE SEQUENCE</scope>
</reference>
<dbReference type="GO" id="GO:0097621">
    <property type="term" value="F:monoamine oxidase activity"/>
    <property type="evidence" value="ECO:0007669"/>
    <property type="project" value="UniProtKB-EC"/>
</dbReference>
<dbReference type="Gene3D" id="3.50.50.60">
    <property type="entry name" value="FAD/NAD(P)-binding domain"/>
    <property type="match status" value="1"/>
</dbReference>
<dbReference type="InterPro" id="IPR036188">
    <property type="entry name" value="FAD/NAD-bd_sf"/>
</dbReference>
<evidence type="ECO:0000259" key="5">
    <source>
        <dbReference type="Pfam" id="PF01593"/>
    </source>
</evidence>
<evidence type="ECO:0000256" key="2">
    <source>
        <dbReference type="ARBA" id="ARBA00005995"/>
    </source>
</evidence>
<dbReference type="EC" id="1.4.3.4" evidence="3"/>
<evidence type="ECO:0000313" key="7">
    <source>
        <dbReference type="Proteomes" id="UP000838756"/>
    </source>
</evidence>
<sequence length="539" mass="61083">MSVTWESTTSHIKADVIILGCSLPGIVTAHKLKKKFGNTVDIVVLDLTGSVASGSKCNVTFQEEEGENEDFVHKGTAKELIDNVGRHFIAVYAKEFNIPVPDAIITPEKGKTALNKLFEYKTGDTVDCKQDFHDFDYLNIFENFELNQYQTLLDQYMRELFQANNIENVSERHQLMYFDQTTMEQHICNALIFANSKDIMRNIVRVVCGAPASVVSLLFYLHQCYRTSSARNHLDGNNTKLREKLLGYCRKRIASKLQKSVANITMPAKPIKKISTYSDEQVILRTFKGDTNYVCSLLAMAMKPDELRHIEVESQLLYNSEVEITAAMKQGKAKKFLIQYEDCFWQRYGYSGDILSVRGPIIWAMERPTMSATGSLEKYAALIGYLTLKENDDEDSREAVIKQLVRLFGADAASPVSYRETDIADIYVPRCGDFIGLRRLTRKFQPGYLEWGALDIFGDGDVAAALEAGHTAYLHLMSCLRPQALTYEEISAVEWPTILSEGPLRKWLAQFTIKSSLRLAAYTAATYVVLRLLRSYIRK</sequence>
<protein>
    <recommendedName>
        <fullName evidence="3">monoamine oxidase</fullName>
        <ecNumber evidence="3">1.4.3.4</ecNumber>
    </recommendedName>
</protein>
<comment type="subcellular location">
    <subcellularLocation>
        <location evidence="1">Mitochondrion outer membrane</location>
        <topology evidence="1">Single-pass type IV membrane protein</topology>
        <orientation evidence="1">Cytoplasmic side</orientation>
    </subcellularLocation>
</comment>
<evidence type="ECO:0000313" key="6">
    <source>
        <dbReference type="EMBL" id="CAH2227838.1"/>
    </source>
</evidence>
<name>A0A8S4QZ45_9NEOP</name>
<evidence type="ECO:0000256" key="4">
    <source>
        <dbReference type="ARBA" id="ARBA00048448"/>
    </source>
</evidence>
<dbReference type="Gene3D" id="1.10.405.10">
    <property type="entry name" value="Guanine Nucleotide Dissociation Inhibitor, domain 1"/>
    <property type="match status" value="1"/>
</dbReference>
<dbReference type="InterPro" id="IPR050703">
    <property type="entry name" value="Flavin_MAO"/>
</dbReference>
<organism evidence="6 7">
    <name type="scientific">Pararge aegeria aegeria</name>
    <dbReference type="NCBI Taxonomy" id="348720"/>
    <lineage>
        <taxon>Eukaryota</taxon>
        <taxon>Metazoa</taxon>
        <taxon>Ecdysozoa</taxon>
        <taxon>Arthropoda</taxon>
        <taxon>Hexapoda</taxon>
        <taxon>Insecta</taxon>
        <taxon>Pterygota</taxon>
        <taxon>Neoptera</taxon>
        <taxon>Endopterygota</taxon>
        <taxon>Lepidoptera</taxon>
        <taxon>Glossata</taxon>
        <taxon>Ditrysia</taxon>
        <taxon>Papilionoidea</taxon>
        <taxon>Nymphalidae</taxon>
        <taxon>Satyrinae</taxon>
        <taxon>Satyrini</taxon>
        <taxon>Parargina</taxon>
        <taxon>Pararge</taxon>
    </lineage>
</organism>
<dbReference type="PANTHER" id="PTHR43563">
    <property type="entry name" value="AMINE OXIDASE"/>
    <property type="match status" value="1"/>
</dbReference>
<dbReference type="Proteomes" id="UP000838756">
    <property type="component" value="Unassembled WGS sequence"/>
</dbReference>
<comment type="catalytic activity">
    <reaction evidence="4">
        <text>a secondary aliphatic amine + O2 + H2O = a primary amine + an aldehyde + H2O2</text>
        <dbReference type="Rhea" id="RHEA:26414"/>
        <dbReference type="ChEBI" id="CHEBI:15377"/>
        <dbReference type="ChEBI" id="CHEBI:15379"/>
        <dbReference type="ChEBI" id="CHEBI:16240"/>
        <dbReference type="ChEBI" id="CHEBI:17478"/>
        <dbReference type="ChEBI" id="CHEBI:58855"/>
        <dbReference type="ChEBI" id="CHEBI:65296"/>
        <dbReference type="EC" id="1.4.3.4"/>
    </reaction>
</comment>
<feature type="domain" description="Amine oxidase" evidence="5">
    <location>
        <begin position="269"/>
        <end position="422"/>
    </location>
</feature>
<comment type="similarity">
    <text evidence="2">Belongs to the flavin monoamine oxidase family.</text>
</comment>
<dbReference type="Pfam" id="PF01593">
    <property type="entry name" value="Amino_oxidase"/>
    <property type="match status" value="1"/>
</dbReference>